<keyword evidence="2" id="KW-0831">Ubiquinone biosynthesis</keyword>
<dbReference type="Gene3D" id="1.20.59.10">
    <property type="entry name" value="Chorismate mutase"/>
    <property type="match status" value="1"/>
</dbReference>
<comment type="similarity">
    <text evidence="2">Belongs to the UbiT family.</text>
</comment>
<feature type="domain" description="Chorismate mutase" evidence="4">
    <location>
        <begin position="3"/>
        <end position="94"/>
    </location>
</feature>
<dbReference type="PANTHER" id="PTHR38041:SF1">
    <property type="entry name" value="CHORISMATE MUTASE"/>
    <property type="match status" value="1"/>
</dbReference>
<evidence type="ECO:0000256" key="1">
    <source>
        <dbReference type="ARBA" id="ARBA00023235"/>
    </source>
</evidence>
<dbReference type="InterPro" id="IPR036527">
    <property type="entry name" value="SCP2_sterol-bd_dom_sf"/>
</dbReference>
<dbReference type="Pfam" id="PF01817">
    <property type="entry name" value="CM_2"/>
    <property type="match status" value="1"/>
</dbReference>
<sequence length="281" mass="30916">MGPLTLLAIAGARNAIDRVDDAMIALLAGRRAVVGTLARIKRGASLPVRDVRREQRVYQRSQRLAGRLGVPPDAAVRLMALLIAEACRQQSSPNAAPPPSPPLLSGNGIHMSSTTTNGAYPRLLRLLPPPRFWRRLLPLIPPPAQATMLEAVLEHSLSAPLESGLLDPIRHRRLGIEVSDLGLYWVLELRQGRLQVSREPAEANICGSATDLLLLASRLEDADTLFFQRKLTITGDTELGLTVRNLLDRLPWEEVPLGLRIALQRGSRLTRAARSSFHRDH</sequence>
<comment type="pathway">
    <text evidence="2">Cofactor biosynthesis; ubiquinone biosynthesis.</text>
</comment>
<dbReference type="GO" id="GO:0006744">
    <property type="term" value="P:ubiquinone biosynthetic process"/>
    <property type="evidence" value="ECO:0007669"/>
    <property type="project" value="UniProtKB-UniRule"/>
</dbReference>
<gene>
    <name evidence="2" type="primary">ubiT</name>
    <name evidence="5" type="ORF">SAMN06296416_101794</name>
</gene>
<dbReference type="Proteomes" id="UP000219374">
    <property type="component" value="Unassembled WGS sequence"/>
</dbReference>
<evidence type="ECO:0000313" key="5">
    <source>
        <dbReference type="EMBL" id="SOD51668.1"/>
    </source>
</evidence>
<dbReference type="GO" id="GO:0009697">
    <property type="term" value="P:salicylic acid biosynthetic process"/>
    <property type="evidence" value="ECO:0007669"/>
    <property type="project" value="TreeGrafter"/>
</dbReference>
<dbReference type="SMART" id="SM00830">
    <property type="entry name" value="CM_2"/>
    <property type="match status" value="1"/>
</dbReference>
<dbReference type="PROSITE" id="PS51168">
    <property type="entry name" value="CHORISMATE_MUT_2"/>
    <property type="match status" value="1"/>
</dbReference>
<dbReference type="HAMAP" id="MF_02231">
    <property type="entry name" value="UbiT"/>
    <property type="match status" value="1"/>
</dbReference>
<dbReference type="InterPro" id="IPR002701">
    <property type="entry name" value="CM_II_prokaryot"/>
</dbReference>
<dbReference type="UniPathway" id="UPA00232"/>
<dbReference type="InterPro" id="IPR051331">
    <property type="entry name" value="Chorismate_mutase-related"/>
</dbReference>
<dbReference type="SUPFAM" id="SSF55718">
    <property type="entry name" value="SCP-like"/>
    <property type="match status" value="1"/>
</dbReference>
<evidence type="ECO:0000313" key="6">
    <source>
        <dbReference type="Proteomes" id="UP000219374"/>
    </source>
</evidence>
<comment type="function">
    <text evidence="2">Required for O(2)-independent ubiquinone (coenzyme Q) biosynthesis. Likely functions as an accessory factor.</text>
</comment>
<dbReference type="InterPro" id="IPR016830">
    <property type="entry name" value="UbiT"/>
</dbReference>
<dbReference type="GO" id="GO:0046417">
    <property type="term" value="P:chorismate metabolic process"/>
    <property type="evidence" value="ECO:0007669"/>
    <property type="project" value="InterPro"/>
</dbReference>
<proteinExistence type="inferred from homology"/>
<dbReference type="PANTHER" id="PTHR38041">
    <property type="entry name" value="CHORISMATE MUTASE"/>
    <property type="match status" value="1"/>
</dbReference>
<dbReference type="EMBL" id="OCND01000001">
    <property type="protein sequence ID" value="SOD51668.1"/>
    <property type="molecule type" value="Genomic_DNA"/>
</dbReference>
<dbReference type="InterPro" id="IPR003033">
    <property type="entry name" value="SCP2_sterol-bd_dom"/>
</dbReference>
<dbReference type="SUPFAM" id="SSF48600">
    <property type="entry name" value="Chorismate mutase II"/>
    <property type="match status" value="1"/>
</dbReference>
<evidence type="ECO:0000256" key="2">
    <source>
        <dbReference type="HAMAP-Rule" id="MF_02231"/>
    </source>
</evidence>
<dbReference type="AlphaFoldDB" id="A0A286CZ43"/>
<dbReference type="Pfam" id="PF02036">
    <property type="entry name" value="SCP2"/>
    <property type="match status" value="1"/>
</dbReference>
<name>A0A286CZ43_9GAMM</name>
<keyword evidence="6" id="KW-1185">Reference proteome</keyword>
<accession>A0A286CZ43</accession>
<keyword evidence="1" id="KW-0413">Isomerase</keyword>
<evidence type="ECO:0000259" key="4">
    <source>
        <dbReference type="PROSITE" id="PS51168"/>
    </source>
</evidence>
<dbReference type="RefSeq" id="WP_097120536.1">
    <property type="nucleotide sequence ID" value="NZ_OCND01000001.1"/>
</dbReference>
<evidence type="ECO:0000256" key="3">
    <source>
        <dbReference type="SAM" id="MobiDB-lite"/>
    </source>
</evidence>
<organism evidence="5 6">
    <name type="scientific">Pseudoxanthomonas wuyuanensis</name>
    <dbReference type="NCBI Taxonomy" id="1073196"/>
    <lineage>
        <taxon>Bacteria</taxon>
        <taxon>Pseudomonadati</taxon>
        <taxon>Pseudomonadota</taxon>
        <taxon>Gammaproteobacteria</taxon>
        <taxon>Lysobacterales</taxon>
        <taxon>Lysobacteraceae</taxon>
        <taxon>Pseudoxanthomonas</taxon>
    </lineage>
</organism>
<reference evidence="5 6" key="1">
    <citation type="submission" date="2017-09" db="EMBL/GenBank/DDBJ databases">
        <authorList>
            <person name="Ehlers B."/>
            <person name="Leendertz F.H."/>
        </authorList>
    </citation>
    <scope>NUCLEOTIDE SEQUENCE [LARGE SCALE GENOMIC DNA]</scope>
    <source>
        <strain evidence="5 6">CGMCC 1.10978</strain>
    </source>
</reference>
<dbReference type="OrthoDB" id="5292463at2"/>
<dbReference type="InterPro" id="IPR036263">
    <property type="entry name" value="Chorismate_II_sf"/>
</dbReference>
<dbReference type="GO" id="GO:0004106">
    <property type="term" value="F:chorismate mutase activity"/>
    <property type="evidence" value="ECO:0007669"/>
    <property type="project" value="InterPro"/>
</dbReference>
<dbReference type="InterPro" id="IPR036979">
    <property type="entry name" value="CM_dom_sf"/>
</dbReference>
<protein>
    <recommendedName>
        <fullName evidence="2">Ubiquinone biosynthesis accessory factor UbiT</fullName>
    </recommendedName>
</protein>
<feature type="region of interest" description="Disordered" evidence="3">
    <location>
        <begin position="91"/>
        <end position="116"/>
    </location>
</feature>
<dbReference type="Gene3D" id="3.30.1050.10">
    <property type="entry name" value="SCP2 sterol-binding domain"/>
    <property type="match status" value="1"/>
</dbReference>